<comment type="caution">
    <text evidence="2">The sequence shown here is derived from an EMBL/GenBank/DDBJ whole genome shotgun (WGS) entry which is preliminary data.</text>
</comment>
<reference evidence="3" key="1">
    <citation type="journal article" date="2019" name="Int. J. Syst. Evol. Microbiol.">
        <title>The Global Catalogue of Microorganisms (GCM) 10K type strain sequencing project: providing services to taxonomists for standard genome sequencing and annotation.</title>
        <authorList>
            <consortium name="The Broad Institute Genomics Platform"/>
            <consortium name="The Broad Institute Genome Sequencing Center for Infectious Disease"/>
            <person name="Wu L."/>
            <person name="Ma J."/>
        </authorList>
    </citation>
    <scope>NUCLEOTIDE SEQUENCE [LARGE SCALE GENOMIC DNA]</scope>
    <source>
        <strain evidence="3">JCM 11496</strain>
    </source>
</reference>
<organism evidence="2 3">
    <name type="scientific">Arthrobacter flavus</name>
    <dbReference type="NCBI Taxonomy" id="95172"/>
    <lineage>
        <taxon>Bacteria</taxon>
        <taxon>Bacillati</taxon>
        <taxon>Actinomycetota</taxon>
        <taxon>Actinomycetes</taxon>
        <taxon>Micrococcales</taxon>
        <taxon>Micrococcaceae</taxon>
        <taxon>Arthrobacter</taxon>
    </lineage>
</organism>
<feature type="compositionally biased region" description="Basic and acidic residues" evidence="1">
    <location>
        <begin position="117"/>
        <end position="126"/>
    </location>
</feature>
<protein>
    <recommendedName>
        <fullName evidence="4">Squalene cyclase</fullName>
    </recommendedName>
</protein>
<name>A0ABW4Q4L0_9MICC</name>
<gene>
    <name evidence="2" type="ORF">ACFSFX_01030</name>
</gene>
<dbReference type="RefSeq" id="WP_343877197.1">
    <property type="nucleotide sequence ID" value="NZ_BAAAIJ010000003.1"/>
</dbReference>
<evidence type="ECO:0000313" key="3">
    <source>
        <dbReference type="Proteomes" id="UP001597307"/>
    </source>
</evidence>
<keyword evidence="3" id="KW-1185">Reference proteome</keyword>
<evidence type="ECO:0000313" key="2">
    <source>
        <dbReference type="EMBL" id="MFD1845178.1"/>
    </source>
</evidence>
<accession>A0ABW4Q4L0</accession>
<dbReference type="Proteomes" id="UP001597307">
    <property type="component" value="Unassembled WGS sequence"/>
</dbReference>
<dbReference type="SUPFAM" id="SSF48239">
    <property type="entry name" value="Terpenoid cyclases/Protein prenyltransferases"/>
    <property type="match status" value="1"/>
</dbReference>
<proteinExistence type="predicted"/>
<feature type="region of interest" description="Disordered" evidence="1">
    <location>
        <begin position="94"/>
        <end position="127"/>
    </location>
</feature>
<evidence type="ECO:0008006" key="4">
    <source>
        <dbReference type="Google" id="ProtNLM"/>
    </source>
</evidence>
<dbReference type="EMBL" id="JBHUGA010000003">
    <property type="protein sequence ID" value="MFD1845178.1"/>
    <property type="molecule type" value="Genomic_DNA"/>
</dbReference>
<sequence>METSLKKYDPYLPQTPPMAKDDPVVRWLLQGDPAIRWQVLRDLVDTPQDEVVFERARVEHEGWGAGLLALRAPDGQWADGACFPDTAAFAESTAQALSAGKAPPPFPTPDAEPIETPGERSAKEPEQPWTATYPVLLDLCHLGVPPDSAVMRETAHLVARNCRWEYDGSRFFAGEVDCCINAGTILIGTYLGIDVDPVVQRLVADQLPDGGWNCWAEARSAPGSFASTLDVVDALLRWERLTGGSDEVRRARHEGEEYLLRRSLFRSLRTGELVNSRWLQFSYPPRWHYDLLKATSYFALRGGPADPRLVEAIDQVRARRQPDGRWLLENTHPGVVHFRLEGPDGTPSRWNTLRALRVLRWYDAASLSKETFVTP</sequence>
<dbReference type="InterPro" id="IPR008930">
    <property type="entry name" value="Terpenoid_cyclase/PrenylTrfase"/>
</dbReference>
<evidence type="ECO:0000256" key="1">
    <source>
        <dbReference type="SAM" id="MobiDB-lite"/>
    </source>
</evidence>